<evidence type="ECO:0000313" key="2">
    <source>
        <dbReference type="EMBL" id="ASD63379.1"/>
    </source>
</evidence>
<dbReference type="EMBL" id="CP020946">
    <property type="protein sequence ID" value="ASD63379.1"/>
    <property type="molecule type" value="Genomic_DNA"/>
</dbReference>
<protein>
    <recommendedName>
        <fullName evidence="4">EF-hand domain-containing protein</fullName>
    </recommendedName>
</protein>
<evidence type="ECO:0008006" key="4">
    <source>
        <dbReference type="Google" id="ProtNLM"/>
    </source>
</evidence>
<reference evidence="2 3" key="1">
    <citation type="submission" date="2017-04" db="EMBL/GenBank/DDBJ databases">
        <title>Whole genome sequence of Bdellovibrio bacteriovorus strain SSB218315.</title>
        <authorList>
            <person name="Oyedara O."/>
            <person name="Rodriguez-Perez M.A."/>
        </authorList>
    </citation>
    <scope>NUCLEOTIDE SEQUENCE [LARGE SCALE GENOMIC DNA]</scope>
    <source>
        <strain evidence="2 3">SSB218315</strain>
    </source>
</reference>
<accession>A0A1Z3N7F7</accession>
<keyword evidence="1" id="KW-0732">Signal</keyword>
<gene>
    <name evidence="2" type="ORF">B9G79_07230</name>
</gene>
<evidence type="ECO:0000256" key="1">
    <source>
        <dbReference type="SAM" id="SignalP"/>
    </source>
</evidence>
<dbReference type="AlphaFoldDB" id="A0A1Z3N7F7"/>
<name>A0A1Z3N7F7_BDEBC</name>
<evidence type="ECO:0000313" key="3">
    <source>
        <dbReference type="Proteomes" id="UP000197003"/>
    </source>
</evidence>
<dbReference type="Proteomes" id="UP000197003">
    <property type="component" value="Chromosome"/>
</dbReference>
<feature type="signal peptide" evidence="1">
    <location>
        <begin position="1"/>
        <end position="24"/>
    </location>
</feature>
<feature type="chain" id="PRO_5012938622" description="EF-hand domain-containing protein" evidence="1">
    <location>
        <begin position="25"/>
        <end position="159"/>
    </location>
</feature>
<organism evidence="2 3">
    <name type="scientific">Bdellovibrio bacteriovorus</name>
    <dbReference type="NCBI Taxonomy" id="959"/>
    <lineage>
        <taxon>Bacteria</taxon>
        <taxon>Pseudomonadati</taxon>
        <taxon>Bdellovibrionota</taxon>
        <taxon>Bdellovibrionia</taxon>
        <taxon>Bdellovibrionales</taxon>
        <taxon>Pseudobdellovibrionaceae</taxon>
        <taxon>Bdellovibrio</taxon>
    </lineage>
</organism>
<proteinExistence type="predicted"/>
<sequence>MAERYKMRKVLVLLALGFGSTASAGGDWSEAKITKFIFNERAQVVFELEWVQENGFISKSEFKRFVFEFHNWPSSSHRWLHQALPWTDSDKKTYPLADVAACQNMLLDAYREGATIQLGQMGTVPFQPSALTKDAGVAPYAKVIEQKGVNVCLLYAAPI</sequence>